<reference evidence="1 2" key="1">
    <citation type="submission" date="2017-10" db="EMBL/GenBank/DDBJ databases">
        <title>Novel microbial diversity and functional potential in the marine mammal oral microbiome.</title>
        <authorList>
            <person name="Dudek N.K."/>
            <person name="Sun C.L."/>
            <person name="Burstein D."/>
            <person name="Kantor R.S."/>
            <person name="Aliaga Goltsman D.S."/>
            <person name="Bik E.M."/>
            <person name="Thomas B.C."/>
            <person name="Banfield J.F."/>
            <person name="Relman D.A."/>
        </authorList>
    </citation>
    <scope>NUCLEOTIDE SEQUENCE [LARGE SCALE GENOMIC DNA]</scope>
    <source>
        <strain evidence="1">DOLJORAL78_47_16</strain>
    </source>
</reference>
<sequence length="300" mass="34145">MNMTRNEAIRRNSEEIMCRFTRLTAATTWQRVAEISLTFPTGHPQGLVKIGEFLYISSVEITSPPQKLPSPENGYDRTAGEGAGFLFQVDSNGNLVEKLSLGENSMYHPGGIDYDGRHIWVPVAEYRPNSRSIVYRVTPETLNAREMFRWDDHIGGLACNRWNNRLHGISWGSRAFYDWKFAGVSPWEGEPSEPTGKCFLNGSFYIDYQDCQFLEPHYMLCCGLNVYTLPKIGIVPIGGLELVDIESHVAIHQIPVPLYSGTLRPMTQNPFFVELHRDCLRFSFLPDDNESTVYVYDALF</sequence>
<gene>
    <name evidence="1" type="ORF">CSA56_08015</name>
</gene>
<dbReference type="Pfam" id="PF20055">
    <property type="entry name" value="DUF6454"/>
    <property type="match status" value="1"/>
</dbReference>
<evidence type="ECO:0000313" key="2">
    <source>
        <dbReference type="Proteomes" id="UP000230821"/>
    </source>
</evidence>
<dbReference type="InterPro" id="IPR046312">
    <property type="entry name" value="DUF6454"/>
</dbReference>
<dbReference type="Proteomes" id="UP000230821">
    <property type="component" value="Unassembled WGS sequence"/>
</dbReference>
<evidence type="ECO:0000313" key="1">
    <source>
        <dbReference type="EMBL" id="PIE34319.1"/>
    </source>
</evidence>
<organism evidence="1 2">
    <name type="scientific">candidate division KSB3 bacterium</name>
    <dbReference type="NCBI Taxonomy" id="2044937"/>
    <lineage>
        <taxon>Bacteria</taxon>
        <taxon>candidate division KSB3</taxon>
    </lineage>
</organism>
<name>A0A2G6KHN4_9BACT</name>
<protein>
    <submittedName>
        <fullName evidence="1">Uncharacterized protein</fullName>
    </submittedName>
</protein>
<dbReference type="AlphaFoldDB" id="A0A2G6KHN4"/>
<accession>A0A2G6KHN4</accession>
<comment type="caution">
    <text evidence="1">The sequence shown here is derived from an EMBL/GenBank/DDBJ whole genome shotgun (WGS) entry which is preliminary data.</text>
</comment>
<dbReference type="SUPFAM" id="SSF63825">
    <property type="entry name" value="YWTD domain"/>
    <property type="match status" value="1"/>
</dbReference>
<proteinExistence type="predicted"/>
<dbReference type="EMBL" id="PDSK01000090">
    <property type="protein sequence ID" value="PIE34319.1"/>
    <property type="molecule type" value="Genomic_DNA"/>
</dbReference>